<sequence>MYPSEETLIEAILMSFEVDNNEDARSAFMKEWAKPRQPRGIRSTAWRAFSQHRSAVAGEARAELFRLLDIVEPSQNASASEKQERLSKMASLRQGHAWRIKDSDVGPTDPFGTNAVHGAVANALHGRNYYPNLPVRLTLQQAGWFIHILDLAMNGQTLQTQKTHEDRTCMQDWEKVVVQEVENMHRFHIYGHSVDPEDLNQDQVDFGHTP</sequence>
<comment type="caution">
    <text evidence="1">The sequence shown here is derived from an EMBL/GenBank/DDBJ whole genome shotgun (WGS) entry which is preliminary data.</text>
</comment>
<keyword evidence="2" id="KW-1185">Reference proteome</keyword>
<evidence type="ECO:0000313" key="2">
    <source>
        <dbReference type="Proteomes" id="UP000822688"/>
    </source>
</evidence>
<protein>
    <submittedName>
        <fullName evidence="1">Uncharacterized protein</fullName>
    </submittedName>
</protein>
<accession>A0A8T0GUX2</accession>
<evidence type="ECO:0000313" key="1">
    <source>
        <dbReference type="EMBL" id="KAG0563541.1"/>
    </source>
</evidence>
<proteinExistence type="predicted"/>
<organism evidence="1 2">
    <name type="scientific">Ceratodon purpureus</name>
    <name type="common">Fire moss</name>
    <name type="synonym">Dicranum purpureum</name>
    <dbReference type="NCBI Taxonomy" id="3225"/>
    <lineage>
        <taxon>Eukaryota</taxon>
        <taxon>Viridiplantae</taxon>
        <taxon>Streptophyta</taxon>
        <taxon>Embryophyta</taxon>
        <taxon>Bryophyta</taxon>
        <taxon>Bryophytina</taxon>
        <taxon>Bryopsida</taxon>
        <taxon>Dicranidae</taxon>
        <taxon>Pseudoditrichales</taxon>
        <taxon>Ditrichaceae</taxon>
        <taxon>Ceratodon</taxon>
    </lineage>
</organism>
<dbReference type="Proteomes" id="UP000822688">
    <property type="component" value="Chromosome 8"/>
</dbReference>
<reference evidence="1" key="1">
    <citation type="submission" date="2020-06" db="EMBL/GenBank/DDBJ databases">
        <title>WGS assembly of Ceratodon purpureus strain R40.</title>
        <authorList>
            <person name="Carey S.B."/>
            <person name="Jenkins J."/>
            <person name="Shu S."/>
            <person name="Lovell J.T."/>
            <person name="Sreedasyam A."/>
            <person name="Maumus F."/>
            <person name="Tiley G.P."/>
            <person name="Fernandez-Pozo N."/>
            <person name="Barry K."/>
            <person name="Chen C."/>
            <person name="Wang M."/>
            <person name="Lipzen A."/>
            <person name="Daum C."/>
            <person name="Saski C.A."/>
            <person name="Payton A.C."/>
            <person name="Mcbreen J.C."/>
            <person name="Conrad R.E."/>
            <person name="Kollar L.M."/>
            <person name="Olsson S."/>
            <person name="Huttunen S."/>
            <person name="Landis J.B."/>
            <person name="Wickett N.J."/>
            <person name="Johnson M.G."/>
            <person name="Rensing S.A."/>
            <person name="Grimwood J."/>
            <person name="Schmutz J."/>
            <person name="Mcdaniel S.F."/>
        </authorList>
    </citation>
    <scope>NUCLEOTIDE SEQUENCE</scope>
    <source>
        <strain evidence="1">R40</strain>
    </source>
</reference>
<name>A0A8T0GUX2_CERPU</name>
<dbReference type="AlphaFoldDB" id="A0A8T0GUX2"/>
<gene>
    <name evidence="1" type="ORF">KC19_8G039600</name>
</gene>
<dbReference type="EMBL" id="CM026429">
    <property type="protein sequence ID" value="KAG0563541.1"/>
    <property type="molecule type" value="Genomic_DNA"/>
</dbReference>